<dbReference type="EMBL" id="CP016808">
    <property type="protein sequence ID" value="ANY65179.1"/>
    <property type="molecule type" value="Genomic_DNA"/>
</dbReference>
<evidence type="ECO:0000256" key="1">
    <source>
        <dbReference type="ARBA" id="ARBA00009437"/>
    </source>
</evidence>
<gene>
    <name evidence="6" type="ORF">BBD42_00815</name>
</gene>
<evidence type="ECO:0000256" key="2">
    <source>
        <dbReference type="ARBA" id="ARBA00023015"/>
    </source>
</evidence>
<dbReference type="GO" id="GO:0000976">
    <property type="term" value="F:transcription cis-regulatory region binding"/>
    <property type="evidence" value="ECO:0007669"/>
    <property type="project" value="TreeGrafter"/>
</dbReference>
<comment type="similarity">
    <text evidence="1">Belongs to the LysR transcriptional regulatory family.</text>
</comment>
<dbReference type="PANTHER" id="PTHR30126">
    <property type="entry name" value="HTH-TYPE TRANSCRIPTIONAL REGULATOR"/>
    <property type="match status" value="1"/>
</dbReference>
<keyword evidence="4" id="KW-0804">Transcription</keyword>
<dbReference type="RefSeq" id="WP_099516597.1">
    <property type="nucleotide sequence ID" value="NZ_CP016808.1"/>
</dbReference>
<dbReference type="PRINTS" id="PR00039">
    <property type="entry name" value="HTHLYSR"/>
</dbReference>
<accession>A0A1B2DBU0</accession>
<reference evidence="6" key="1">
    <citation type="submission" date="2016-08" db="EMBL/GenBank/DDBJ databases">
        <title>Complete Genome Seqeunce of Paenibacillus sp. BIHB 4019 from tea rhizoplane.</title>
        <authorList>
            <person name="Thakur R."/>
            <person name="Swarnkar M.K."/>
            <person name="Gulati A."/>
        </authorList>
    </citation>
    <scope>NUCLEOTIDE SEQUENCE [LARGE SCALE GENOMIC DNA]</scope>
    <source>
        <strain evidence="6">BIHB4019</strain>
    </source>
</reference>
<evidence type="ECO:0000256" key="3">
    <source>
        <dbReference type="ARBA" id="ARBA00023125"/>
    </source>
</evidence>
<feature type="domain" description="HTH lysR-type" evidence="5">
    <location>
        <begin position="1"/>
        <end position="57"/>
    </location>
</feature>
<dbReference type="CDD" id="cd05466">
    <property type="entry name" value="PBP2_LTTR_substrate"/>
    <property type="match status" value="1"/>
</dbReference>
<dbReference type="Pfam" id="PF00126">
    <property type="entry name" value="HTH_1"/>
    <property type="match status" value="1"/>
</dbReference>
<proteinExistence type="inferred from homology"/>
<evidence type="ECO:0000256" key="4">
    <source>
        <dbReference type="ARBA" id="ARBA00023163"/>
    </source>
</evidence>
<keyword evidence="3" id="KW-0238">DNA-binding</keyword>
<dbReference type="InterPro" id="IPR000847">
    <property type="entry name" value="LysR_HTH_N"/>
</dbReference>
<dbReference type="SUPFAM" id="SSF46785">
    <property type="entry name" value="Winged helix' DNA-binding domain"/>
    <property type="match status" value="1"/>
</dbReference>
<dbReference type="Pfam" id="PF03466">
    <property type="entry name" value="LysR_substrate"/>
    <property type="match status" value="1"/>
</dbReference>
<dbReference type="SUPFAM" id="SSF53850">
    <property type="entry name" value="Periplasmic binding protein-like II"/>
    <property type="match status" value="1"/>
</dbReference>
<dbReference type="GO" id="GO:0003700">
    <property type="term" value="F:DNA-binding transcription factor activity"/>
    <property type="evidence" value="ECO:0007669"/>
    <property type="project" value="InterPro"/>
</dbReference>
<dbReference type="InterPro" id="IPR036390">
    <property type="entry name" value="WH_DNA-bd_sf"/>
</dbReference>
<dbReference type="InterPro" id="IPR036388">
    <property type="entry name" value="WH-like_DNA-bd_sf"/>
</dbReference>
<dbReference type="InterPro" id="IPR005119">
    <property type="entry name" value="LysR_subst-bd"/>
</dbReference>
<evidence type="ECO:0000313" key="6">
    <source>
        <dbReference type="EMBL" id="ANY65179.1"/>
    </source>
</evidence>
<organism evidence="6">
    <name type="scientific">Paenibacillus sp. BIHB 4019</name>
    <dbReference type="NCBI Taxonomy" id="1870819"/>
    <lineage>
        <taxon>Bacteria</taxon>
        <taxon>Bacillati</taxon>
        <taxon>Bacillota</taxon>
        <taxon>Bacilli</taxon>
        <taxon>Bacillales</taxon>
        <taxon>Paenibacillaceae</taxon>
        <taxon>Paenibacillus</taxon>
    </lineage>
</organism>
<dbReference type="AlphaFoldDB" id="A0A1B2DBU0"/>
<protein>
    <submittedName>
        <fullName evidence="6">LysR family transcriptional regulator</fullName>
    </submittedName>
</protein>
<dbReference type="PANTHER" id="PTHR30126:SF40">
    <property type="entry name" value="HTH-TYPE TRANSCRIPTIONAL REGULATOR GLTR"/>
    <property type="match status" value="1"/>
</dbReference>
<dbReference type="Gene3D" id="1.10.10.10">
    <property type="entry name" value="Winged helix-like DNA-binding domain superfamily/Winged helix DNA-binding domain"/>
    <property type="match status" value="1"/>
</dbReference>
<dbReference type="PROSITE" id="PS50931">
    <property type="entry name" value="HTH_LYSR"/>
    <property type="match status" value="1"/>
</dbReference>
<dbReference type="Gene3D" id="3.40.190.290">
    <property type="match status" value="1"/>
</dbReference>
<name>A0A1B2DBU0_9BACL</name>
<keyword evidence="2" id="KW-0805">Transcription regulation</keyword>
<sequence>MIEEMHMFAAIVEQSSMNKAAALLNLSQPALSRKVAKLEQDIGSQLFRRIGKRLELTPIGQMTYEYALELRQLHRRYLQKVADYESAGRTSITIGASLTTLQTTLPDFIKALNSSHPEFDIKAVTGKTHEIVTYVREGKADIGIVASRIEDAQLHCVPLFEDHLLLVLPKSMVVTGNGMLGIQDLNSLPILLFSKGTWYRMLTDELFAKYNLQPDVRMEIDSFEAIVRLQHTCRAATLLPQSYVREQLLADNDLTVIPIRELAETKRTTSLIHADPAQLHPAVRLWIEELASRSKS</sequence>
<evidence type="ECO:0000259" key="5">
    <source>
        <dbReference type="PROSITE" id="PS50931"/>
    </source>
</evidence>